<reference evidence="2" key="1">
    <citation type="submission" date="2024-02" db="UniProtKB">
        <authorList>
            <consortium name="WormBaseParasite"/>
        </authorList>
    </citation>
    <scope>IDENTIFICATION</scope>
</reference>
<dbReference type="AlphaFoldDB" id="A0AAF3ENK4"/>
<dbReference type="WBParaSite" id="MBELARI_LOCUS15629">
    <property type="protein sequence ID" value="MBELARI_LOCUS15629"/>
    <property type="gene ID" value="MBELARI_LOCUS15629"/>
</dbReference>
<name>A0AAF3ENK4_9BILA</name>
<organism evidence="1 2">
    <name type="scientific">Mesorhabditis belari</name>
    <dbReference type="NCBI Taxonomy" id="2138241"/>
    <lineage>
        <taxon>Eukaryota</taxon>
        <taxon>Metazoa</taxon>
        <taxon>Ecdysozoa</taxon>
        <taxon>Nematoda</taxon>
        <taxon>Chromadorea</taxon>
        <taxon>Rhabditida</taxon>
        <taxon>Rhabditina</taxon>
        <taxon>Rhabditomorpha</taxon>
        <taxon>Rhabditoidea</taxon>
        <taxon>Rhabditidae</taxon>
        <taxon>Mesorhabditinae</taxon>
        <taxon>Mesorhabditis</taxon>
    </lineage>
</organism>
<evidence type="ECO:0000313" key="1">
    <source>
        <dbReference type="Proteomes" id="UP000887575"/>
    </source>
</evidence>
<sequence length="79" mass="9314">MEFSCYDCQQVFPINQLSVCKRNKDEKRMEKLLKLLVCEKCAEKHEEICEESIHPKNARRLIVNATSNSIDDFFGNIYQ</sequence>
<protein>
    <submittedName>
        <fullName evidence="2">Uncharacterized protein</fullName>
    </submittedName>
</protein>
<proteinExistence type="predicted"/>
<accession>A0AAF3ENK4</accession>
<evidence type="ECO:0000313" key="2">
    <source>
        <dbReference type="WBParaSite" id="MBELARI_LOCUS15629"/>
    </source>
</evidence>
<keyword evidence="1" id="KW-1185">Reference proteome</keyword>
<dbReference type="Proteomes" id="UP000887575">
    <property type="component" value="Unassembled WGS sequence"/>
</dbReference>